<evidence type="ECO:0000313" key="2">
    <source>
        <dbReference type="Proteomes" id="UP000003803"/>
    </source>
</evidence>
<protein>
    <submittedName>
        <fullName evidence="1">Uncharacterized protein</fullName>
    </submittedName>
</protein>
<dbReference type="RefSeq" id="WP_006877296.1">
    <property type="nucleotide sequence ID" value="NZ_DS544194.1"/>
</dbReference>
<reference evidence="1" key="1">
    <citation type="submission" date="2007-11" db="EMBL/GenBank/DDBJ databases">
        <authorList>
            <person name="Fulton L."/>
            <person name="Clifton S."/>
            <person name="Fulton B."/>
            <person name="Xu J."/>
            <person name="Minx P."/>
            <person name="Pepin K.H."/>
            <person name="Johnson M."/>
            <person name="Thiruvilangam P."/>
            <person name="Bhonagiri V."/>
            <person name="Nash W.E."/>
            <person name="Mardis E.R."/>
            <person name="Wilson R.K."/>
        </authorList>
    </citation>
    <scope>NUCLEOTIDE SEQUENCE [LARGE SCALE GENOMIC DNA]</scope>
    <source>
        <strain evidence="1">DSM 17241</strain>
    </source>
</reference>
<name>B0PI22_9FIRM</name>
<gene>
    <name evidence="1" type="ORF">ANACOL_04466</name>
</gene>
<dbReference type="Proteomes" id="UP000003803">
    <property type="component" value="Unassembled WGS sequence"/>
</dbReference>
<accession>B0PI22</accession>
<proteinExistence type="predicted"/>
<dbReference type="AlphaFoldDB" id="B0PI22"/>
<dbReference type="eggNOG" id="ENOG5033S4J">
    <property type="taxonomic scope" value="Bacteria"/>
</dbReference>
<reference evidence="1" key="2">
    <citation type="submission" date="2013-09" db="EMBL/GenBank/DDBJ databases">
        <title>Draft genome sequence of Anaerotruncus colihominis(DSM 17241).</title>
        <authorList>
            <person name="Sudarsanam P."/>
            <person name="Ley R."/>
            <person name="Guruge J."/>
            <person name="Turnbaugh P.J."/>
            <person name="Mahowald M."/>
            <person name="Liep D."/>
            <person name="Gordon J."/>
        </authorList>
    </citation>
    <scope>NUCLEOTIDE SEQUENCE</scope>
    <source>
        <strain evidence="1">DSM 17241</strain>
    </source>
</reference>
<dbReference type="HOGENOM" id="CLU_1370678_0_0_9"/>
<organism evidence="1 2">
    <name type="scientific">Anaerotruncus colihominis DSM 17241</name>
    <dbReference type="NCBI Taxonomy" id="445972"/>
    <lineage>
        <taxon>Bacteria</taxon>
        <taxon>Bacillati</taxon>
        <taxon>Bacillota</taxon>
        <taxon>Clostridia</taxon>
        <taxon>Eubacteriales</taxon>
        <taxon>Oscillospiraceae</taxon>
        <taxon>Anaerotruncus</taxon>
    </lineage>
</organism>
<evidence type="ECO:0000313" key="1">
    <source>
        <dbReference type="EMBL" id="EDS08854.1"/>
    </source>
</evidence>
<keyword evidence="2" id="KW-1185">Reference proteome</keyword>
<dbReference type="EMBL" id="ABGD02000036">
    <property type="protein sequence ID" value="EDS08854.1"/>
    <property type="molecule type" value="Genomic_DNA"/>
</dbReference>
<sequence length="200" mass="23798">MAMKQNKHQLEHLPTLLVQQIRLQWYKDCRGGNAAAQRNQYPRAMRLPKDFFSYYPLGLPVHFVSIMQRPDGFQINKDCRRLLEWKPNGTMRLHPFELIQRESGIQVRYRYDWHIGAMPERYTYDKSGQKQPLNELALDLAPGEYGRAVCNGRFRDWDTGIWYYVLDILNVMPLTEPTNSLTSFTDREPNKIYTQIDRLW</sequence>
<comment type="caution">
    <text evidence="1">The sequence shown here is derived from an EMBL/GenBank/DDBJ whole genome shotgun (WGS) entry which is preliminary data.</text>
</comment>